<dbReference type="KEGG" id="ifl:C1H71_13575"/>
<evidence type="ECO:0000313" key="2">
    <source>
        <dbReference type="Proteomes" id="UP000515917"/>
    </source>
</evidence>
<dbReference type="RefSeq" id="WP_130106999.1">
    <property type="nucleotide sequence ID" value="NZ_CP025781.1"/>
</dbReference>
<organism evidence="1 2">
    <name type="scientific">Iodobacter fluviatilis</name>
    <dbReference type="NCBI Taxonomy" id="537"/>
    <lineage>
        <taxon>Bacteria</taxon>
        <taxon>Pseudomonadati</taxon>
        <taxon>Pseudomonadota</taxon>
        <taxon>Betaproteobacteria</taxon>
        <taxon>Neisseriales</taxon>
        <taxon>Chitinibacteraceae</taxon>
        <taxon>Iodobacter</taxon>
    </lineage>
</organism>
<proteinExistence type="predicted"/>
<gene>
    <name evidence="1" type="ORF">C1H71_13575</name>
</gene>
<evidence type="ECO:0000313" key="1">
    <source>
        <dbReference type="EMBL" id="QBC44459.1"/>
    </source>
</evidence>
<protein>
    <submittedName>
        <fullName evidence="1">Uncharacterized protein</fullName>
    </submittedName>
</protein>
<dbReference type="AlphaFoldDB" id="A0A7G3GB84"/>
<dbReference type="Pfam" id="PF05354">
    <property type="entry name" value="Phage_attach"/>
    <property type="match status" value="1"/>
</dbReference>
<dbReference type="EMBL" id="CP025781">
    <property type="protein sequence ID" value="QBC44459.1"/>
    <property type="molecule type" value="Genomic_DNA"/>
</dbReference>
<accession>A0A7G3GB84</accession>
<name>A0A7G3GB84_9NEIS</name>
<sequence length="90" mass="9899">MKEPLGVFFADFGEILTFGPLNKRVLFESEPAQGVEGFMLSNSSAITYKQLDFPGMKNGSEVQFRAKSWRIENAGPDGDGALWRADLVAV</sequence>
<dbReference type="Proteomes" id="UP000515917">
    <property type="component" value="Chromosome"/>
</dbReference>
<keyword evidence="2" id="KW-1185">Reference proteome</keyword>
<dbReference type="GO" id="GO:0019068">
    <property type="term" value="P:virion assembly"/>
    <property type="evidence" value="ECO:0007669"/>
    <property type="project" value="InterPro"/>
</dbReference>
<reference evidence="1 2" key="1">
    <citation type="submission" date="2018-01" db="EMBL/GenBank/DDBJ databases">
        <title>Genome sequence of Iodobacter sp. strain PCH194 isolated from Indian Trans-Himalaya.</title>
        <authorList>
            <person name="Kumar V."/>
            <person name="Thakur V."/>
            <person name="Kumar S."/>
            <person name="Singh D."/>
        </authorList>
    </citation>
    <scope>NUCLEOTIDE SEQUENCE [LARGE SCALE GENOMIC DNA]</scope>
    <source>
        <strain evidence="1 2">PCH194</strain>
    </source>
</reference>
<dbReference type="InterPro" id="IPR008018">
    <property type="entry name" value="Phage_tail_attach_FII"/>
</dbReference>